<keyword evidence="3" id="KW-0862">Zinc</keyword>
<dbReference type="Pfam" id="PF21362">
    <property type="entry name" value="Sina_RING"/>
    <property type="match status" value="1"/>
</dbReference>
<gene>
    <name evidence="5" type="ORF">g.31608</name>
</gene>
<name>A0A1B6F922_9HEMI</name>
<dbReference type="GO" id="GO:0043161">
    <property type="term" value="P:proteasome-mediated ubiquitin-dependent protein catabolic process"/>
    <property type="evidence" value="ECO:0007669"/>
    <property type="project" value="TreeGrafter"/>
</dbReference>
<proteinExistence type="predicted"/>
<dbReference type="GO" id="GO:0008270">
    <property type="term" value="F:zinc ion binding"/>
    <property type="evidence" value="ECO:0007669"/>
    <property type="project" value="UniProtKB-KW"/>
</dbReference>
<reference evidence="5" key="1">
    <citation type="submission" date="2015-11" db="EMBL/GenBank/DDBJ databases">
        <title>De novo transcriptome assembly of four potential Pierce s Disease insect vectors from Arizona vineyards.</title>
        <authorList>
            <person name="Tassone E.E."/>
        </authorList>
    </citation>
    <scope>NUCLEOTIDE SEQUENCE</scope>
</reference>
<protein>
    <recommendedName>
        <fullName evidence="4">E3 ubiquitin-protein ligase Sina-like RING finger domain-containing protein</fullName>
    </recommendedName>
</protein>
<dbReference type="Gene3D" id="3.30.40.10">
    <property type="entry name" value="Zinc/RING finger domain, C3HC4 (zinc finger)"/>
    <property type="match status" value="1"/>
</dbReference>
<feature type="domain" description="E3 ubiquitin-protein ligase Sina-like RING finger" evidence="4">
    <location>
        <begin position="32"/>
        <end position="70"/>
    </location>
</feature>
<dbReference type="SUPFAM" id="SSF49599">
    <property type="entry name" value="TRAF domain-like"/>
    <property type="match status" value="1"/>
</dbReference>
<dbReference type="InterPro" id="IPR004162">
    <property type="entry name" value="SINA-like_animal"/>
</dbReference>
<evidence type="ECO:0000259" key="4">
    <source>
        <dbReference type="Pfam" id="PF21362"/>
    </source>
</evidence>
<dbReference type="PANTHER" id="PTHR45877">
    <property type="entry name" value="E3 UBIQUITIN-PROTEIN LIGASE SIAH2"/>
    <property type="match status" value="1"/>
</dbReference>
<evidence type="ECO:0000256" key="2">
    <source>
        <dbReference type="ARBA" id="ARBA00022771"/>
    </source>
</evidence>
<keyword evidence="1" id="KW-0479">Metal-binding</keyword>
<organism evidence="5">
    <name type="scientific">Cuerna arida</name>
    <dbReference type="NCBI Taxonomy" id="1464854"/>
    <lineage>
        <taxon>Eukaryota</taxon>
        <taxon>Metazoa</taxon>
        <taxon>Ecdysozoa</taxon>
        <taxon>Arthropoda</taxon>
        <taxon>Hexapoda</taxon>
        <taxon>Insecta</taxon>
        <taxon>Pterygota</taxon>
        <taxon>Neoptera</taxon>
        <taxon>Paraneoptera</taxon>
        <taxon>Hemiptera</taxon>
        <taxon>Auchenorrhyncha</taxon>
        <taxon>Membracoidea</taxon>
        <taxon>Cicadellidae</taxon>
        <taxon>Cicadellinae</taxon>
        <taxon>Proconiini</taxon>
        <taxon>Cuerna</taxon>
    </lineage>
</organism>
<keyword evidence="2" id="KW-0863">Zinc-finger</keyword>
<feature type="non-terminal residue" evidence="5">
    <location>
        <position position="1"/>
    </location>
</feature>
<dbReference type="InterPro" id="IPR013083">
    <property type="entry name" value="Znf_RING/FYVE/PHD"/>
</dbReference>
<dbReference type="InterPro" id="IPR049548">
    <property type="entry name" value="Sina-like_RING"/>
</dbReference>
<evidence type="ECO:0000313" key="5">
    <source>
        <dbReference type="EMBL" id="JAS46670.1"/>
    </source>
</evidence>
<dbReference type="PANTHER" id="PTHR45877:SF2">
    <property type="entry name" value="E3 UBIQUITIN-PROTEIN LIGASE SINA-RELATED"/>
    <property type="match status" value="1"/>
</dbReference>
<dbReference type="GO" id="GO:0031624">
    <property type="term" value="F:ubiquitin conjugating enzyme binding"/>
    <property type="evidence" value="ECO:0007669"/>
    <property type="project" value="TreeGrafter"/>
</dbReference>
<evidence type="ECO:0000256" key="1">
    <source>
        <dbReference type="ARBA" id="ARBA00022723"/>
    </source>
</evidence>
<evidence type="ECO:0000256" key="3">
    <source>
        <dbReference type="ARBA" id="ARBA00022833"/>
    </source>
</evidence>
<dbReference type="SUPFAM" id="SSF57850">
    <property type="entry name" value="RING/U-box"/>
    <property type="match status" value="1"/>
</dbReference>
<dbReference type="EMBL" id="GECZ01023099">
    <property type="protein sequence ID" value="JAS46670.1"/>
    <property type="molecule type" value="Transcribed_RNA"/>
</dbReference>
<accession>A0A1B6F922</accession>
<dbReference type="GO" id="GO:0061630">
    <property type="term" value="F:ubiquitin protein ligase activity"/>
    <property type="evidence" value="ECO:0007669"/>
    <property type="project" value="TreeGrafter"/>
</dbReference>
<sequence length="260" mass="30111">SCVPSDNDQTMEDIPQDVIERSFHTILNIIRCTVCLKPPRPTMFTRIRQCAAGHLVCGMCKIKVKECPDCKQPFSSTELPLYISQILEALPKRCRFTNCEVFLINDDEHQKWCGFQCDRCWIVNCGWSGPNRDLLSHIQQQHSTQLIVEGKCTLSVPQGAETIYSFPISVYGQLFWVLTRPESEYFAVLFYLVRNGRPEEEYCIELSFTAGRVFSEFKFKFDFKDMFDRTEISIPNSMLPSLVDKDGLLTFKVEISKWKQ</sequence>
<dbReference type="AlphaFoldDB" id="A0A1B6F922"/>
<dbReference type="GO" id="GO:0005737">
    <property type="term" value="C:cytoplasm"/>
    <property type="evidence" value="ECO:0007669"/>
    <property type="project" value="TreeGrafter"/>
</dbReference>